<evidence type="ECO:0000313" key="12">
    <source>
        <dbReference type="EMBL" id="AVB76245.1"/>
    </source>
</evidence>
<evidence type="ECO:0000256" key="11">
    <source>
        <dbReference type="HAMAP-Rule" id="MF_01633"/>
    </source>
</evidence>
<dbReference type="PANTHER" id="PTHR42914:SF1">
    <property type="entry name" value="7-CYANO-7-DEAZAGUANINE SYNTHASE"/>
    <property type="match status" value="1"/>
</dbReference>
<comment type="similarity">
    <text evidence="8 11">Belongs to the QueC family.</text>
</comment>
<dbReference type="GO" id="GO:0016879">
    <property type="term" value="F:ligase activity, forming carbon-nitrogen bonds"/>
    <property type="evidence" value="ECO:0007669"/>
    <property type="project" value="UniProtKB-UniRule"/>
</dbReference>
<feature type="binding site" evidence="11">
    <location>
        <position position="212"/>
    </location>
    <ligand>
        <name>Zn(2+)</name>
        <dbReference type="ChEBI" id="CHEBI:29105"/>
    </ligand>
</feature>
<reference evidence="14 17" key="3">
    <citation type="submission" date="2020-08" db="EMBL/GenBank/DDBJ databases">
        <title>Genomic Encyclopedia of Type Strains, Phase IV (KMG-V): Genome sequencing to study the core and pangenomes of soil and plant-associated prokaryotes.</title>
        <authorList>
            <person name="Whitman W."/>
        </authorList>
    </citation>
    <scope>NUCLEOTIDE SEQUENCE [LARGE SCALE GENOMIC DNA]</scope>
    <source>
        <strain evidence="13 16">C13</strain>
        <strain evidence="14 17">D1</strain>
    </source>
</reference>
<dbReference type="RefSeq" id="WP_104837805.1">
    <property type="nucleotide sequence ID" value="NZ_CP026606.1"/>
</dbReference>
<dbReference type="SUPFAM" id="SSF52402">
    <property type="entry name" value="Adenine nucleotide alpha hydrolases-like"/>
    <property type="match status" value="1"/>
</dbReference>
<evidence type="ECO:0000256" key="4">
    <source>
        <dbReference type="ARBA" id="ARBA00022741"/>
    </source>
</evidence>
<dbReference type="CDD" id="cd01995">
    <property type="entry name" value="QueC-like"/>
    <property type="match status" value="1"/>
</dbReference>
<evidence type="ECO:0000313" key="17">
    <source>
        <dbReference type="Proteomes" id="UP000590564"/>
    </source>
</evidence>
<keyword evidence="6 11" id="KW-0067">ATP-binding</keyword>
<reference evidence="15" key="1">
    <citation type="journal article" date="2018" name="Genome Announc.">
        <title>Complete Genome Sequence of the Methanococcus maripaludis Type Strain JJ (DSM 2067), a Model for Selenoprotein Synthesis in Archaea.</title>
        <authorList>
            <person name="Poehlein A."/>
            <person name="Heym D."/>
            <person name="Quitzke V."/>
            <person name="Fersch J."/>
            <person name="Daniel R."/>
            <person name="Rother M."/>
        </authorList>
    </citation>
    <scope>NUCLEOTIDE SEQUENCE [LARGE SCALE GENOMIC DNA]</scope>
    <source>
        <strain evidence="15">DSM 2067</strain>
    </source>
</reference>
<dbReference type="PIRSF" id="PIRSF006293">
    <property type="entry name" value="ExsB"/>
    <property type="match status" value="1"/>
</dbReference>
<dbReference type="Proteomes" id="UP000567099">
    <property type="component" value="Unassembled WGS sequence"/>
</dbReference>
<dbReference type="GO" id="GO:0008270">
    <property type="term" value="F:zinc ion binding"/>
    <property type="evidence" value="ECO:0007669"/>
    <property type="project" value="UniProtKB-UniRule"/>
</dbReference>
<evidence type="ECO:0000256" key="8">
    <source>
        <dbReference type="ARBA" id="ARBA00037993"/>
    </source>
</evidence>
<evidence type="ECO:0000313" key="13">
    <source>
        <dbReference type="EMBL" id="MBA2864668.1"/>
    </source>
</evidence>
<dbReference type="PANTHER" id="PTHR42914">
    <property type="entry name" value="7-CYANO-7-DEAZAGUANINE SYNTHASE"/>
    <property type="match status" value="1"/>
</dbReference>
<evidence type="ECO:0000313" key="14">
    <source>
        <dbReference type="EMBL" id="MBB6497518.1"/>
    </source>
</evidence>
<feature type="binding site" evidence="11">
    <location>
        <begin position="7"/>
        <end position="17"/>
    </location>
    <ligand>
        <name>ATP</name>
        <dbReference type="ChEBI" id="CHEBI:30616"/>
    </ligand>
</feature>
<accession>A0A2L1CA62</accession>
<dbReference type="NCBIfam" id="TIGR00364">
    <property type="entry name" value="7-cyano-7-deazaguanine synthase QueC"/>
    <property type="match status" value="1"/>
</dbReference>
<dbReference type="EMBL" id="JACDUO010000002">
    <property type="protein sequence ID" value="MBA2864668.1"/>
    <property type="molecule type" value="Genomic_DNA"/>
</dbReference>
<dbReference type="Gene3D" id="3.40.50.620">
    <property type="entry name" value="HUPs"/>
    <property type="match status" value="1"/>
</dbReference>
<dbReference type="Proteomes" id="UP000590564">
    <property type="component" value="Unassembled WGS sequence"/>
</dbReference>
<dbReference type="EMBL" id="JACHED010000003">
    <property type="protein sequence ID" value="MBB6497518.1"/>
    <property type="molecule type" value="Genomic_DNA"/>
</dbReference>
<dbReference type="InterPro" id="IPR018317">
    <property type="entry name" value="QueC"/>
</dbReference>
<evidence type="ECO:0000256" key="5">
    <source>
        <dbReference type="ARBA" id="ARBA00022833"/>
    </source>
</evidence>
<dbReference type="Pfam" id="PF06508">
    <property type="entry name" value="QueC"/>
    <property type="match status" value="1"/>
</dbReference>
<dbReference type="InterPro" id="IPR014729">
    <property type="entry name" value="Rossmann-like_a/b/a_fold"/>
</dbReference>
<dbReference type="HAMAP" id="MF_01633">
    <property type="entry name" value="QueC"/>
    <property type="match status" value="1"/>
</dbReference>
<evidence type="ECO:0000256" key="6">
    <source>
        <dbReference type="ARBA" id="ARBA00022840"/>
    </source>
</evidence>
<comment type="function">
    <text evidence="7 11">Catalyzes the ATP-dependent conversion of 7-carboxy-7-deazaguanine (CDG) to 7-cyano-7-deazaguanine (preQ(0)).</text>
</comment>
<evidence type="ECO:0000256" key="9">
    <source>
        <dbReference type="ARBA" id="ARBA00039149"/>
    </source>
</evidence>
<dbReference type="KEGG" id="mmad:MMJJ_08350"/>
<keyword evidence="2 11" id="KW-0436">Ligase</keyword>
<comment type="catalytic activity">
    <reaction evidence="10 11">
        <text>7-carboxy-7-carbaguanine + NH4(+) + 2 ATP = 7-cyano-7-carbaguanine + 2 AMP + 2 diphosphate + 2 H(+)</text>
        <dbReference type="Rhea" id="RHEA:27982"/>
        <dbReference type="ChEBI" id="CHEBI:15378"/>
        <dbReference type="ChEBI" id="CHEBI:28938"/>
        <dbReference type="ChEBI" id="CHEBI:30616"/>
        <dbReference type="ChEBI" id="CHEBI:33019"/>
        <dbReference type="ChEBI" id="CHEBI:45075"/>
        <dbReference type="ChEBI" id="CHEBI:61036"/>
        <dbReference type="ChEBI" id="CHEBI:456215"/>
        <dbReference type="EC" id="6.3.4.20"/>
    </reaction>
</comment>
<protein>
    <recommendedName>
        <fullName evidence="9 11">7-cyano-7-deazaguanine synthase</fullName>
        <ecNumber evidence="9 11">6.3.4.20</ecNumber>
    </recommendedName>
    <alternativeName>
        <fullName evidence="11">7-cyano-7-carbaguanine synthase</fullName>
    </alternativeName>
    <alternativeName>
        <fullName evidence="11">Archaeosine biosynthesis protein QueC</fullName>
    </alternativeName>
    <alternativeName>
        <fullName evidence="11">PreQ(0) synthase</fullName>
    </alternativeName>
</protein>
<evidence type="ECO:0000256" key="3">
    <source>
        <dbReference type="ARBA" id="ARBA00022723"/>
    </source>
</evidence>
<feature type="binding site" evidence="11">
    <location>
        <position position="206"/>
    </location>
    <ligand>
        <name>Zn(2+)</name>
        <dbReference type="ChEBI" id="CHEBI:29105"/>
    </ligand>
</feature>
<feature type="binding site" evidence="11">
    <location>
        <position position="209"/>
    </location>
    <ligand>
        <name>Zn(2+)</name>
        <dbReference type="ChEBI" id="CHEBI:29105"/>
    </ligand>
</feature>
<gene>
    <name evidence="11 12" type="primary">queC</name>
    <name evidence="13" type="ORF">HNP94_001690</name>
    <name evidence="14" type="ORF">HNP96_001561</name>
    <name evidence="12" type="ORF">MMJJ_08350</name>
</gene>
<sequence length="233" mass="26223">MKAICVLSGGLDSAVTSMFAKSKNYDISTVTFNYGQMALNQEIKSAKKISDILNADHHVIDINFVKEFSESGLNTGNIPEPEKEDLDDFEKSEKTMKAVWVPARNMIMFSIASGFAEGISAEKIFSGLNKEEGVTFPDNTTEFIERFNKSLEYGTLNKVKMVAPLYELNKPEIAKLGKELELKLDLEVIKYSYSCYKDNGKDYLHCGTCESCMRRKRAFKEAGIIDPTKYLVE</sequence>
<dbReference type="EC" id="6.3.4.20" evidence="9 11"/>
<dbReference type="Proteomes" id="UP000239462">
    <property type="component" value="Chromosome"/>
</dbReference>
<keyword evidence="5 11" id="KW-0862">Zinc</keyword>
<feature type="binding site" evidence="11">
    <location>
        <position position="195"/>
    </location>
    <ligand>
        <name>Zn(2+)</name>
        <dbReference type="ChEBI" id="CHEBI:29105"/>
    </ligand>
</feature>
<name>A0A2L1CA62_METMI</name>
<dbReference type="AlphaFoldDB" id="A0A2L1CA62"/>
<evidence type="ECO:0000313" key="15">
    <source>
        <dbReference type="Proteomes" id="UP000239462"/>
    </source>
</evidence>
<proteinExistence type="inferred from homology"/>
<organism evidence="12 15">
    <name type="scientific">Methanococcus maripaludis</name>
    <name type="common">Methanococcus deltae</name>
    <dbReference type="NCBI Taxonomy" id="39152"/>
    <lineage>
        <taxon>Archaea</taxon>
        <taxon>Methanobacteriati</taxon>
        <taxon>Methanobacteriota</taxon>
        <taxon>Methanomada group</taxon>
        <taxon>Methanococci</taxon>
        <taxon>Methanococcales</taxon>
        <taxon>Methanococcaceae</taxon>
        <taxon>Methanococcus</taxon>
    </lineage>
</organism>
<evidence type="ECO:0000313" key="16">
    <source>
        <dbReference type="Proteomes" id="UP000567099"/>
    </source>
</evidence>
<comment type="cofactor">
    <cofactor evidence="11">
        <name>Zn(2+)</name>
        <dbReference type="ChEBI" id="CHEBI:29105"/>
    </cofactor>
    <text evidence="11">Binds 1 zinc ion per subunit.</text>
</comment>
<keyword evidence="3 11" id="KW-0479">Metal-binding</keyword>
<evidence type="ECO:0000256" key="2">
    <source>
        <dbReference type="ARBA" id="ARBA00022598"/>
    </source>
</evidence>
<evidence type="ECO:0000256" key="1">
    <source>
        <dbReference type="ARBA" id="ARBA00005061"/>
    </source>
</evidence>
<dbReference type="UniPathway" id="UPA00391"/>
<reference evidence="12" key="2">
    <citation type="submission" date="2018-02" db="EMBL/GenBank/DDBJ databases">
        <title>Complete genome sequence of the Methanococcus maripaludis type strain JJ (DSM 2067), a model for selenoprotein synthesis in Archaea.</title>
        <authorList>
            <person name="Poehlein A."/>
            <person name="Heym D."/>
            <person name="Quitzke V."/>
            <person name="Fersch J."/>
            <person name="Daniel R."/>
            <person name="Rother M."/>
        </authorList>
    </citation>
    <scope>NUCLEOTIDE SEQUENCE [LARGE SCALE GENOMIC DNA]</scope>
    <source>
        <strain evidence="12">DSM 2067</strain>
    </source>
</reference>
<evidence type="ECO:0000256" key="7">
    <source>
        <dbReference type="ARBA" id="ARBA00037768"/>
    </source>
</evidence>
<evidence type="ECO:0000256" key="10">
    <source>
        <dbReference type="ARBA" id="ARBA00047890"/>
    </source>
</evidence>
<keyword evidence="4 11" id="KW-0547">Nucleotide-binding</keyword>
<dbReference type="GeneID" id="36101922"/>
<dbReference type="GO" id="GO:0005524">
    <property type="term" value="F:ATP binding"/>
    <property type="evidence" value="ECO:0007669"/>
    <property type="project" value="UniProtKB-UniRule"/>
</dbReference>
<comment type="pathway">
    <text evidence="1 11">Purine metabolism; 7-cyano-7-deazaguanine biosynthesis.</text>
</comment>
<dbReference type="EMBL" id="CP026606">
    <property type="protein sequence ID" value="AVB76245.1"/>
    <property type="molecule type" value="Genomic_DNA"/>
</dbReference>